<accession>X1F2D4</accession>
<feature type="transmembrane region" description="Helical" evidence="1">
    <location>
        <begin position="358"/>
        <end position="389"/>
    </location>
</feature>
<dbReference type="AlphaFoldDB" id="X1F2D4"/>
<feature type="transmembrane region" description="Helical" evidence="1">
    <location>
        <begin position="306"/>
        <end position="332"/>
    </location>
</feature>
<keyword evidence="1" id="KW-0812">Transmembrane</keyword>
<comment type="caution">
    <text evidence="3">The sequence shown here is derived from an EMBL/GenBank/DDBJ whole genome shotgun (WGS) entry which is preliminary data.</text>
</comment>
<feature type="non-terminal residue" evidence="3">
    <location>
        <position position="391"/>
    </location>
</feature>
<protein>
    <recommendedName>
        <fullName evidence="2">TRAP C4-dicarboxylate transport system permease DctM subunit domain-containing protein</fullName>
    </recommendedName>
</protein>
<dbReference type="PANTHER" id="PTHR43849:SF2">
    <property type="entry name" value="BLL3936 PROTEIN"/>
    <property type="match status" value="1"/>
</dbReference>
<name>X1F2D4_9ZZZZ</name>
<sequence>MSVLADDSNVKKMPSNVRALTGNVSFIVSLLLVLMSIIHLYQACFGVFEATLQRSLHLMFTISLTFLILSFEKEKSLKKISWYDIILFFLGAMSFGWIILNHERLIWRMPYLSPVTTIDSIMCIIAILLILEAARRTVGLALPILSLVFILYSFLGDYIPGLFHHEGVPLFLFVDHLYLTTEGLFSKIIGVIATYTFIFICFGGFLEISGVGNFYIEFCNALLGKYSGGVAKTAVLSSAMMGSVSGSSVANVATTGAFTIPLMKKTGFSSEEAGAIEVAASTGGQMLPPIMGAGAFIMAEFTGTPYINIIAIAFMPALIYYGMVFTSVHIMARKKGLKGLPASMRPNLWETLKKGYHLILPVVVLVYLLIKGYTPFYAGFLSIIFLVIVTS</sequence>
<dbReference type="NCBIfam" id="TIGR02123">
    <property type="entry name" value="TRAP_fused"/>
    <property type="match status" value="1"/>
</dbReference>
<feature type="transmembrane region" description="Helical" evidence="1">
    <location>
        <begin position="54"/>
        <end position="71"/>
    </location>
</feature>
<evidence type="ECO:0000313" key="3">
    <source>
        <dbReference type="EMBL" id="GAH39801.1"/>
    </source>
</evidence>
<feature type="transmembrane region" description="Helical" evidence="1">
    <location>
        <begin position="80"/>
        <end position="99"/>
    </location>
</feature>
<reference evidence="3" key="1">
    <citation type="journal article" date="2014" name="Front. Microbiol.">
        <title>High frequency of phylogenetically diverse reductive dehalogenase-homologous genes in deep subseafloor sedimentary metagenomes.</title>
        <authorList>
            <person name="Kawai M."/>
            <person name="Futagami T."/>
            <person name="Toyoda A."/>
            <person name="Takaki Y."/>
            <person name="Nishi S."/>
            <person name="Hori S."/>
            <person name="Arai W."/>
            <person name="Tsubouchi T."/>
            <person name="Morono Y."/>
            <person name="Uchiyama I."/>
            <person name="Ito T."/>
            <person name="Fujiyama A."/>
            <person name="Inagaki F."/>
            <person name="Takami H."/>
        </authorList>
    </citation>
    <scope>NUCLEOTIDE SEQUENCE</scope>
    <source>
        <strain evidence="3">Expedition CK06-06</strain>
    </source>
</reference>
<feature type="transmembrane region" description="Helical" evidence="1">
    <location>
        <begin position="184"/>
        <end position="206"/>
    </location>
</feature>
<gene>
    <name evidence="3" type="ORF">S03H2_13788</name>
</gene>
<evidence type="ECO:0000259" key="2">
    <source>
        <dbReference type="Pfam" id="PF06808"/>
    </source>
</evidence>
<feature type="transmembrane region" description="Helical" evidence="1">
    <location>
        <begin position="138"/>
        <end position="155"/>
    </location>
</feature>
<proteinExistence type="predicted"/>
<evidence type="ECO:0000256" key="1">
    <source>
        <dbReference type="SAM" id="Phobius"/>
    </source>
</evidence>
<dbReference type="PANTHER" id="PTHR43849">
    <property type="entry name" value="BLL3936 PROTEIN"/>
    <property type="match status" value="1"/>
</dbReference>
<keyword evidence="1" id="KW-1133">Transmembrane helix</keyword>
<feature type="transmembrane region" description="Helical" evidence="1">
    <location>
        <begin position="20"/>
        <end position="42"/>
    </location>
</feature>
<dbReference type="EMBL" id="BARU01006993">
    <property type="protein sequence ID" value="GAH39801.1"/>
    <property type="molecule type" value="Genomic_DNA"/>
</dbReference>
<dbReference type="InterPro" id="IPR011853">
    <property type="entry name" value="TRAP_DctM-Dct_fused"/>
</dbReference>
<feature type="domain" description="TRAP C4-dicarboxylate transport system permease DctM subunit" evidence="2">
    <location>
        <begin position="126"/>
        <end position="389"/>
    </location>
</feature>
<feature type="transmembrane region" description="Helical" evidence="1">
    <location>
        <begin position="111"/>
        <end position="131"/>
    </location>
</feature>
<dbReference type="InterPro" id="IPR010656">
    <property type="entry name" value="DctM"/>
</dbReference>
<dbReference type="Pfam" id="PF06808">
    <property type="entry name" value="DctM"/>
    <property type="match status" value="1"/>
</dbReference>
<organism evidence="3">
    <name type="scientific">marine sediment metagenome</name>
    <dbReference type="NCBI Taxonomy" id="412755"/>
    <lineage>
        <taxon>unclassified sequences</taxon>
        <taxon>metagenomes</taxon>
        <taxon>ecological metagenomes</taxon>
    </lineage>
</organism>
<keyword evidence="1" id="KW-0472">Membrane</keyword>